<sequence length="403" mass="45582">MDINFVTIAFVLIFLLPIISGALRPFTRERIYYSLESLFENMELILLLLVSVYLTKNIYFEHGNGIFYKVYEMIPPGLKNVFTGRDILVYVFNVPIVLAILLILMWPIKELIYKLLIAPVSEAVYELLNPLGNGIKVFIGGMVQIPRSILITLIIGLGLNFFNYYYQHPQLSNLMKESLAYNLIYDKGLTPILDSSIAKKIPVLLNDSFGNASSTGNFIPVPNGKQGDMADLAKKIAGQNVRVIEYFNGVTLDQAIKSNSEIDDTAKSITKGAKSDYEKAQKIYKWITRNLTYDYDKAERVGINPRGIESGSIIAFKTREGICFDYSCLYISMCRATGLKVRMVTGLGYSGVAWGDHAWNQVYSVDKKKWINVDTTFGTMANYFDRSNFDTDHKNAEIQGEWQ</sequence>
<name>A0A0L6JGN2_9FIRM</name>
<gene>
    <name evidence="3" type="ORF">Bccel_0130</name>
</gene>
<dbReference type="Pfam" id="PF01841">
    <property type="entry name" value="Transglut_core"/>
    <property type="match status" value="1"/>
</dbReference>
<dbReference type="STRING" id="398512.Bccel_0130"/>
<keyword evidence="1" id="KW-0812">Transmembrane</keyword>
<dbReference type="RefSeq" id="WP_050752944.1">
    <property type="nucleotide sequence ID" value="NZ_JQKC01000009.1"/>
</dbReference>
<feature type="transmembrane region" description="Helical" evidence="1">
    <location>
        <begin position="148"/>
        <end position="166"/>
    </location>
</feature>
<keyword evidence="1" id="KW-1133">Transmembrane helix</keyword>
<reference evidence="4" key="1">
    <citation type="submission" date="2015-07" db="EMBL/GenBank/DDBJ databases">
        <title>Near-Complete Genome Sequence of the Cellulolytic Bacterium Bacteroides (Pseudobacteroides) cellulosolvens ATCC 35603.</title>
        <authorList>
            <person name="Dassa B."/>
            <person name="Utturkar S.M."/>
            <person name="Klingeman D.M."/>
            <person name="Hurt R.A."/>
            <person name="Keller M."/>
            <person name="Xu J."/>
            <person name="Reddy Y.H.K."/>
            <person name="Borovok I."/>
            <person name="Grinberg I.R."/>
            <person name="Lamed R."/>
            <person name="Zhivin O."/>
            <person name="Bayer E.A."/>
            <person name="Brown S.D."/>
        </authorList>
    </citation>
    <scope>NUCLEOTIDE SEQUENCE [LARGE SCALE GENOMIC DNA]</scope>
    <source>
        <strain evidence="4">DSM 2933</strain>
    </source>
</reference>
<evidence type="ECO:0000313" key="3">
    <source>
        <dbReference type="EMBL" id="KNY24873.1"/>
    </source>
</evidence>
<keyword evidence="1" id="KW-0472">Membrane</keyword>
<evidence type="ECO:0000259" key="2">
    <source>
        <dbReference type="SMART" id="SM00460"/>
    </source>
</evidence>
<protein>
    <submittedName>
        <fullName evidence="3">Transglutaminase domain-containing protein</fullName>
    </submittedName>
</protein>
<dbReference type="AlphaFoldDB" id="A0A0L6JGN2"/>
<dbReference type="Proteomes" id="UP000036923">
    <property type="component" value="Unassembled WGS sequence"/>
</dbReference>
<dbReference type="OrthoDB" id="1817605at2"/>
<feature type="transmembrane region" description="Helical" evidence="1">
    <location>
        <begin position="38"/>
        <end position="55"/>
    </location>
</feature>
<dbReference type="SMART" id="SM00460">
    <property type="entry name" value="TGc"/>
    <property type="match status" value="1"/>
</dbReference>
<comment type="caution">
    <text evidence="3">The sequence shown here is derived from an EMBL/GenBank/DDBJ whole genome shotgun (WGS) entry which is preliminary data.</text>
</comment>
<evidence type="ECO:0000256" key="1">
    <source>
        <dbReference type="SAM" id="Phobius"/>
    </source>
</evidence>
<dbReference type="PANTHER" id="PTHR33490">
    <property type="entry name" value="BLR5614 PROTEIN-RELATED"/>
    <property type="match status" value="1"/>
</dbReference>
<feature type="domain" description="Transglutaminase-like" evidence="2">
    <location>
        <begin position="315"/>
        <end position="377"/>
    </location>
</feature>
<dbReference type="EMBL" id="LGTC01000001">
    <property type="protein sequence ID" value="KNY24873.1"/>
    <property type="molecule type" value="Genomic_DNA"/>
</dbReference>
<accession>A0A0L6JGN2</accession>
<dbReference type="eggNOG" id="COG1305">
    <property type="taxonomic scope" value="Bacteria"/>
</dbReference>
<dbReference type="Gene3D" id="3.10.620.30">
    <property type="match status" value="1"/>
</dbReference>
<dbReference type="PANTHER" id="PTHR33490:SF3">
    <property type="entry name" value="CONSERVED INTEGRAL MEMBRANE PROTEIN"/>
    <property type="match status" value="1"/>
</dbReference>
<organism evidence="3 4">
    <name type="scientific">Pseudobacteroides cellulosolvens ATCC 35603 = DSM 2933</name>
    <dbReference type="NCBI Taxonomy" id="398512"/>
    <lineage>
        <taxon>Bacteria</taxon>
        <taxon>Bacillati</taxon>
        <taxon>Bacillota</taxon>
        <taxon>Clostridia</taxon>
        <taxon>Eubacteriales</taxon>
        <taxon>Oscillospiraceae</taxon>
        <taxon>Pseudobacteroides</taxon>
    </lineage>
</organism>
<feature type="transmembrane region" description="Helical" evidence="1">
    <location>
        <begin position="6"/>
        <end position="26"/>
    </location>
</feature>
<dbReference type="InterPro" id="IPR038765">
    <property type="entry name" value="Papain-like_cys_pep_sf"/>
</dbReference>
<keyword evidence="4" id="KW-1185">Reference proteome</keyword>
<dbReference type="SUPFAM" id="SSF54001">
    <property type="entry name" value="Cysteine proteinases"/>
    <property type="match status" value="1"/>
</dbReference>
<feature type="transmembrane region" description="Helical" evidence="1">
    <location>
        <begin position="87"/>
        <end position="104"/>
    </location>
</feature>
<proteinExistence type="predicted"/>
<evidence type="ECO:0000313" key="4">
    <source>
        <dbReference type="Proteomes" id="UP000036923"/>
    </source>
</evidence>
<dbReference type="InterPro" id="IPR002931">
    <property type="entry name" value="Transglutaminase-like"/>
</dbReference>